<accession>A0A7J8DH38</accession>
<feature type="compositionally biased region" description="Acidic residues" evidence="1">
    <location>
        <begin position="76"/>
        <end position="85"/>
    </location>
</feature>
<evidence type="ECO:0000256" key="1">
    <source>
        <dbReference type="SAM" id="MobiDB-lite"/>
    </source>
</evidence>
<evidence type="ECO:0000313" key="3">
    <source>
        <dbReference type="Proteomes" id="UP000593571"/>
    </source>
</evidence>
<reference evidence="2 3" key="1">
    <citation type="journal article" date="2020" name="Nature">
        <title>Six reference-quality genomes reveal evolution of bat adaptations.</title>
        <authorList>
            <person name="Jebb D."/>
            <person name="Huang Z."/>
            <person name="Pippel M."/>
            <person name="Hughes G.M."/>
            <person name="Lavrichenko K."/>
            <person name="Devanna P."/>
            <person name="Winkler S."/>
            <person name="Jermiin L.S."/>
            <person name="Skirmuntt E.C."/>
            <person name="Katzourakis A."/>
            <person name="Burkitt-Gray L."/>
            <person name="Ray D.A."/>
            <person name="Sullivan K.A.M."/>
            <person name="Roscito J.G."/>
            <person name="Kirilenko B.M."/>
            <person name="Davalos L.M."/>
            <person name="Corthals A.P."/>
            <person name="Power M.L."/>
            <person name="Jones G."/>
            <person name="Ransome R.D."/>
            <person name="Dechmann D.K.N."/>
            <person name="Locatelli A.G."/>
            <person name="Puechmaille S.J."/>
            <person name="Fedrigo O."/>
            <person name="Jarvis E.D."/>
            <person name="Hiller M."/>
            <person name="Vernes S.C."/>
            <person name="Myers E.W."/>
            <person name="Teeling E.C."/>
        </authorList>
    </citation>
    <scope>NUCLEOTIDE SEQUENCE [LARGE SCALE GENOMIC DNA]</scope>
    <source>
        <strain evidence="2">MRouAeg1</strain>
        <tissue evidence="2">Muscle</tissue>
    </source>
</reference>
<dbReference type="Pfam" id="PF06390">
    <property type="entry name" value="NESP55"/>
    <property type="match status" value="1"/>
</dbReference>
<feature type="compositionally biased region" description="Basic residues" evidence="1">
    <location>
        <begin position="199"/>
        <end position="208"/>
    </location>
</feature>
<dbReference type="GO" id="GO:0071107">
    <property type="term" value="P:response to parathyroid hormone"/>
    <property type="evidence" value="ECO:0007669"/>
    <property type="project" value="InterPro"/>
</dbReference>
<dbReference type="AlphaFoldDB" id="A0A7J8DH38"/>
<evidence type="ECO:0000313" key="2">
    <source>
        <dbReference type="EMBL" id="KAF6422423.1"/>
    </source>
</evidence>
<dbReference type="KEGG" id="ray:107500068"/>
<sequence length="228" mass="25905">MDRRSRAPQWRRARHHHHDLCPPIGRRAATALLWLSCSIALLRALATSNGRAQPRRSFLNAHHRSAAQVFPQPPESDPELEEAEPEPALPECLEFEDAFDYQSETESEIETDFDTEPGTAPTTEAETEPEDERGPAVPKHSSAGQSLSERLRALGLRSPDASPRRAQPAAREPQRPREREVPRNENPRNPEKPKEKQQQRRCKPKKPARRDPSPESPARRGPIPIRRH</sequence>
<dbReference type="Proteomes" id="UP000593571">
    <property type="component" value="Unassembled WGS sequence"/>
</dbReference>
<proteinExistence type="predicted"/>
<organism evidence="2 3">
    <name type="scientific">Rousettus aegyptiacus</name>
    <name type="common">Egyptian fruit bat</name>
    <name type="synonym">Pteropus aegyptiacus</name>
    <dbReference type="NCBI Taxonomy" id="9407"/>
    <lineage>
        <taxon>Eukaryota</taxon>
        <taxon>Metazoa</taxon>
        <taxon>Chordata</taxon>
        <taxon>Craniata</taxon>
        <taxon>Vertebrata</taxon>
        <taxon>Euteleostomi</taxon>
        <taxon>Mammalia</taxon>
        <taxon>Eutheria</taxon>
        <taxon>Laurasiatheria</taxon>
        <taxon>Chiroptera</taxon>
        <taxon>Yinpterochiroptera</taxon>
        <taxon>Pteropodoidea</taxon>
        <taxon>Pteropodidae</taxon>
        <taxon>Rousettinae</taxon>
        <taxon>Rousettus</taxon>
    </lineage>
</organism>
<dbReference type="InterPro" id="IPR009434">
    <property type="entry name" value="NESP55"/>
</dbReference>
<keyword evidence="3" id="KW-1185">Reference proteome</keyword>
<feature type="compositionally biased region" description="Basic and acidic residues" evidence="1">
    <location>
        <begin position="172"/>
        <end position="198"/>
    </location>
</feature>
<feature type="compositionally biased region" description="Acidic residues" evidence="1">
    <location>
        <begin position="93"/>
        <end position="115"/>
    </location>
</feature>
<name>A0A7J8DH38_ROUAE</name>
<gene>
    <name evidence="2" type="ORF">HJG63_005727</name>
</gene>
<feature type="region of interest" description="Disordered" evidence="1">
    <location>
        <begin position="65"/>
        <end position="228"/>
    </location>
</feature>
<dbReference type="EMBL" id="JACASE010000012">
    <property type="protein sequence ID" value="KAF6422423.1"/>
    <property type="molecule type" value="Genomic_DNA"/>
</dbReference>
<protein>
    <submittedName>
        <fullName evidence="2">GNAS complex locus</fullName>
    </submittedName>
</protein>
<dbReference type="OrthoDB" id="9837901at2759"/>
<comment type="caution">
    <text evidence="2">The sequence shown here is derived from an EMBL/GenBank/DDBJ whole genome shotgun (WGS) entry which is preliminary data.</text>
</comment>